<dbReference type="AlphaFoldDB" id="A0A518HTR7"/>
<reference evidence="2 3" key="1">
    <citation type="submission" date="2019-03" db="EMBL/GenBank/DDBJ databases">
        <title>Deep-cultivation of Planctomycetes and their phenomic and genomic characterization uncovers novel biology.</title>
        <authorList>
            <person name="Wiegand S."/>
            <person name="Jogler M."/>
            <person name="Boedeker C."/>
            <person name="Pinto D."/>
            <person name="Vollmers J."/>
            <person name="Rivas-Marin E."/>
            <person name="Kohn T."/>
            <person name="Peeters S.H."/>
            <person name="Heuer A."/>
            <person name="Rast P."/>
            <person name="Oberbeckmann S."/>
            <person name="Bunk B."/>
            <person name="Jeske O."/>
            <person name="Meyerdierks A."/>
            <person name="Storesund J.E."/>
            <person name="Kallscheuer N."/>
            <person name="Luecker S."/>
            <person name="Lage O.M."/>
            <person name="Pohl T."/>
            <person name="Merkel B.J."/>
            <person name="Hornburger P."/>
            <person name="Mueller R.-W."/>
            <person name="Bruemmer F."/>
            <person name="Labrenz M."/>
            <person name="Spormann A.M."/>
            <person name="Op den Camp H."/>
            <person name="Overmann J."/>
            <person name="Amann R."/>
            <person name="Jetten M.S.M."/>
            <person name="Mascher T."/>
            <person name="Medema M.H."/>
            <person name="Devos D.P."/>
            <person name="Kaster A.-K."/>
            <person name="Ovreas L."/>
            <person name="Rohde M."/>
            <person name="Galperin M.Y."/>
            <person name="Jogler C."/>
        </authorList>
    </citation>
    <scope>NUCLEOTIDE SEQUENCE [LARGE SCALE GENOMIC DNA]</scope>
    <source>
        <strain evidence="2 3">Enr13</strain>
    </source>
</reference>
<evidence type="ECO:0000313" key="3">
    <source>
        <dbReference type="Proteomes" id="UP000319004"/>
    </source>
</evidence>
<keyword evidence="1" id="KW-1133">Transmembrane helix</keyword>
<feature type="transmembrane region" description="Helical" evidence="1">
    <location>
        <begin position="84"/>
        <end position="107"/>
    </location>
</feature>
<accession>A0A518HTR7</accession>
<feature type="transmembrane region" description="Helical" evidence="1">
    <location>
        <begin position="52"/>
        <end position="78"/>
    </location>
</feature>
<feature type="transmembrane region" description="Helical" evidence="1">
    <location>
        <begin position="6"/>
        <end position="31"/>
    </location>
</feature>
<protein>
    <recommendedName>
        <fullName evidence="4">DUF1772 domain-containing protein</fullName>
    </recommendedName>
</protein>
<dbReference type="KEGG" id="snep:Enr13x_41110"/>
<keyword evidence="1" id="KW-0812">Transmembrane</keyword>
<dbReference type="Pfam" id="PF08592">
    <property type="entry name" value="Anthrone_oxy"/>
    <property type="match status" value="1"/>
</dbReference>
<keyword evidence="3" id="KW-1185">Reference proteome</keyword>
<gene>
    <name evidence="2" type="ORF">Enr13x_41110</name>
</gene>
<evidence type="ECO:0008006" key="4">
    <source>
        <dbReference type="Google" id="ProtNLM"/>
    </source>
</evidence>
<dbReference type="EMBL" id="CP037423">
    <property type="protein sequence ID" value="QDV44248.1"/>
    <property type="molecule type" value="Genomic_DNA"/>
</dbReference>
<name>A0A518HTR7_9BACT</name>
<dbReference type="OrthoDB" id="428263at2"/>
<feature type="transmembrane region" description="Helical" evidence="1">
    <location>
        <begin position="139"/>
        <end position="156"/>
    </location>
</feature>
<proteinExistence type="predicted"/>
<evidence type="ECO:0000313" key="2">
    <source>
        <dbReference type="EMBL" id="QDV44248.1"/>
    </source>
</evidence>
<dbReference type="Proteomes" id="UP000319004">
    <property type="component" value="Chromosome"/>
</dbReference>
<sequence length="157" mass="17055">MTAILTTIMVIAVAGSGLMAGLFFVFSVSVMEALTQMPASEGMKAMQLINRTILNPVFLSVFFGTALACMLVTIISAWQRPPAYGWAIAGACVYLSGGFMVTAVFNIPLNKALDQLPLDAPESHDEWARYLRLWTRWNHLRTAACILACVLLTLGLA</sequence>
<dbReference type="InterPro" id="IPR013901">
    <property type="entry name" value="Anthrone_oxy"/>
</dbReference>
<evidence type="ECO:0000256" key="1">
    <source>
        <dbReference type="SAM" id="Phobius"/>
    </source>
</evidence>
<organism evidence="2 3">
    <name type="scientific">Stieleria neptunia</name>
    <dbReference type="NCBI Taxonomy" id="2527979"/>
    <lineage>
        <taxon>Bacteria</taxon>
        <taxon>Pseudomonadati</taxon>
        <taxon>Planctomycetota</taxon>
        <taxon>Planctomycetia</taxon>
        <taxon>Pirellulales</taxon>
        <taxon>Pirellulaceae</taxon>
        <taxon>Stieleria</taxon>
    </lineage>
</organism>
<keyword evidence="1" id="KW-0472">Membrane</keyword>